<dbReference type="KEGG" id="mgau:MGALJ_54040"/>
<reference evidence="3 4" key="1">
    <citation type="journal article" date="2019" name="Emerg. Microbes Infect.">
        <title>Comprehensive subspecies identification of 175 nontuberculous mycobacteria species based on 7547 genomic profiles.</title>
        <authorList>
            <person name="Matsumoto Y."/>
            <person name="Kinjo T."/>
            <person name="Motooka D."/>
            <person name="Nabeya D."/>
            <person name="Jung N."/>
            <person name="Uechi K."/>
            <person name="Horii T."/>
            <person name="Iida T."/>
            <person name="Fujita J."/>
            <person name="Nakamura S."/>
        </authorList>
    </citation>
    <scope>NUCLEOTIDE SEQUENCE [LARGE SCALE GENOMIC DNA]</scope>
    <source>
        <strain evidence="3 4">JCM 6399</strain>
    </source>
</reference>
<feature type="region of interest" description="Disordered" evidence="1">
    <location>
        <begin position="448"/>
        <end position="575"/>
    </location>
</feature>
<dbReference type="SUPFAM" id="SSF53474">
    <property type="entry name" value="alpha/beta-Hydrolases"/>
    <property type="match status" value="1"/>
</dbReference>
<dbReference type="Proteomes" id="UP000465785">
    <property type="component" value="Chromosome"/>
</dbReference>
<dbReference type="AlphaFoldDB" id="A0A9W4BD81"/>
<feature type="compositionally biased region" description="Low complexity" evidence="1">
    <location>
        <begin position="561"/>
        <end position="575"/>
    </location>
</feature>
<proteinExistence type="predicted"/>
<evidence type="ECO:0000313" key="4">
    <source>
        <dbReference type="Proteomes" id="UP000465785"/>
    </source>
</evidence>
<protein>
    <recommendedName>
        <fullName evidence="2">PE-PPE domain-containing protein</fullName>
    </recommendedName>
</protein>
<accession>A0A9W4BD81</accession>
<feature type="domain" description="PE-PPE" evidence="2">
    <location>
        <begin position="79"/>
        <end position="335"/>
    </location>
</feature>
<evidence type="ECO:0000313" key="3">
    <source>
        <dbReference type="EMBL" id="BBY95735.1"/>
    </source>
</evidence>
<feature type="compositionally biased region" description="Polar residues" evidence="1">
    <location>
        <begin position="488"/>
        <end position="501"/>
    </location>
</feature>
<evidence type="ECO:0000259" key="2">
    <source>
        <dbReference type="Pfam" id="PF08237"/>
    </source>
</evidence>
<gene>
    <name evidence="3" type="ORF">MGALJ_54040</name>
</gene>
<name>A0A9W4BD81_9MYCO</name>
<dbReference type="EMBL" id="AP022601">
    <property type="protein sequence ID" value="BBY95735.1"/>
    <property type="molecule type" value="Genomic_DNA"/>
</dbReference>
<sequence length="575" mass="61541">MRKSIRLLLISLLGLLSAALFTALTALVAAVSLAATALIVPGTGTPKANEVTNYMENFRDYYMQTPCEPNGCADDQLYGIDYDASFWPIPLPGWCDPGRCEKFDVSVAGGVQGLRNTLGTISTLDPDFDGSVVIAGYSQGGRVVSIAKAKIANGEWNDVLDDIDSIKFVFIGNPNRPNGGILSRFGILGTIPILDVTTGQPTPTDTEFETEDWAIRWEGIADFPQYLLNPLAVVNSLLGFYYDHGTYLAINGDSDPGELPAGYSIAEWRELTTNPELYPQNVQIQKVPGSDTTYYTITPKVLPLVRPLHSIPLIGKPIADLFEPALRVIIEETGYNRNIPYGQATPIGLFPLFNPFTLIVKLIPAIFQGINNFLANFGLATEIPLTPPIPVPEEDEEQDENLEQLSLLSNFDDMSRAKSRLSLLQDDGGLEQQLDGDEKAVPIGLDTEEAVTPPEIVETPNADDTVGLEGAGLQQAPAGNVDGLLEEGNNSNQGDPNQGTQIVVKDPEEDQDLDDNRVDANGGSVSLNFSPNKPEGAPAGGENADPLAPVDPVKPEDVDGAEGAEPAEGAEAAAA</sequence>
<dbReference type="InterPro" id="IPR013228">
    <property type="entry name" value="PE-PPE_C"/>
</dbReference>
<keyword evidence="4" id="KW-1185">Reference proteome</keyword>
<dbReference type="RefSeq" id="WP_197905561.1">
    <property type="nucleotide sequence ID" value="NZ_AP022601.1"/>
</dbReference>
<dbReference type="InterPro" id="IPR029058">
    <property type="entry name" value="AB_hydrolase_fold"/>
</dbReference>
<dbReference type="Pfam" id="PF08237">
    <property type="entry name" value="PE-PPE"/>
    <property type="match status" value="1"/>
</dbReference>
<dbReference type="Gene3D" id="3.40.50.1820">
    <property type="entry name" value="alpha/beta hydrolase"/>
    <property type="match status" value="1"/>
</dbReference>
<evidence type="ECO:0000256" key="1">
    <source>
        <dbReference type="SAM" id="MobiDB-lite"/>
    </source>
</evidence>
<organism evidence="3 4">
    <name type="scientific">Mycobacterium gallinarum</name>
    <dbReference type="NCBI Taxonomy" id="39689"/>
    <lineage>
        <taxon>Bacteria</taxon>
        <taxon>Bacillati</taxon>
        <taxon>Actinomycetota</taxon>
        <taxon>Actinomycetes</taxon>
        <taxon>Mycobacteriales</taxon>
        <taxon>Mycobacteriaceae</taxon>
        <taxon>Mycobacterium</taxon>
    </lineage>
</organism>